<accession>A0A2B9E7Z8</accession>
<name>A0A2B9E7Z8_BACCE</name>
<organism evidence="2 3">
    <name type="scientific">Bacillus cereus</name>
    <dbReference type="NCBI Taxonomy" id="1396"/>
    <lineage>
        <taxon>Bacteria</taxon>
        <taxon>Bacillati</taxon>
        <taxon>Bacillota</taxon>
        <taxon>Bacilli</taxon>
        <taxon>Bacillales</taxon>
        <taxon>Bacillaceae</taxon>
        <taxon>Bacillus</taxon>
        <taxon>Bacillus cereus group</taxon>
    </lineage>
</organism>
<protein>
    <recommendedName>
        <fullName evidence="1">Bro-N domain-containing protein</fullName>
    </recommendedName>
</protein>
<dbReference type="PROSITE" id="PS51750">
    <property type="entry name" value="BRO_N"/>
    <property type="match status" value="1"/>
</dbReference>
<feature type="domain" description="Bro-N" evidence="1">
    <location>
        <begin position="11"/>
        <end position="110"/>
    </location>
</feature>
<comment type="caution">
    <text evidence="2">The sequence shown here is derived from an EMBL/GenBank/DDBJ whole genome shotgun (WGS) entry which is preliminary data.</text>
</comment>
<dbReference type="Pfam" id="PF02498">
    <property type="entry name" value="Bro-N"/>
    <property type="match status" value="1"/>
</dbReference>
<dbReference type="SMART" id="SM01040">
    <property type="entry name" value="Bro-N"/>
    <property type="match status" value="1"/>
</dbReference>
<gene>
    <name evidence="2" type="ORF">CN958_06690</name>
</gene>
<dbReference type="AlphaFoldDB" id="A0A2B9E7Z8"/>
<dbReference type="Proteomes" id="UP000222054">
    <property type="component" value="Unassembled WGS sequence"/>
</dbReference>
<evidence type="ECO:0000313" key="2">
    <source>
        <dbReference type="EMBL" id="PGM95491.1"/>
    </source>
</evidence>
<evidence type="ECO:0000259" key="1">
    <source>
        <dbReference type="PROSITE" id="PS51750"/>
    </source>
</evidence>
<dbReference type="InterPro" id="IPR003497">
    <property type="entry name" value="BRO_N_domain"/>
</dbReference>
<dbReference type="EMBL" id="NUHO01000029">
    <property type="protein sequence ID" value="PGM95491.1"/>
    <property type="molecule type" value="Genomic_DNA"/>
</dbReference>
<dbReference type="RefSeq" id="WP_098776308.1">
    <property type="nucleotide sequence ID" value="NZ_NUHO01000029.1"/>
</dbReference>
<proteinExistence type="predicted"/>
<evidence type="ECO:0000313" key="3">
    <source>
        <dbReference type="Proteomes" id="UP000222054"/>
    </source>
</evidence>
<sequence length="191" mass="21863">MSNQLKVIHQQEVLGQGFKVYGTAEEPLFLAKDVAEWIGHSNLTMMLKSIDEEEKVKLNNNYYENRTGGNGTMFITEEGIYELLMLSRKQIAKQWKKEVKKILKNIRLNGGHVQVDREEEFIHSHFPSFSEEVKKAMVLDLRVQNKQLQTTIQVQAPKVEKYEGYLDREGSLTATQVVDKLSRTSGSTGES</sequence>
<reference evidence="2 3" key="1">
    <citation type="submission" date="2017-09" db="EMBL/GenBank/DDBJ databases">
        <title>Large-scale bioinformatics analysis of Bacillus genomes uncovers conserved roles of natural products in bacterial physiology.</title>
        <authorList>
            <consortium name="Agbiome Team Llc"/>
            <person name="Bleich R.M."/>
            <person name="Grubbs K.J."/>
            <person name="Santa Maria K.C."/>
            <person name="Allen S.E."/>
            <person name="Farag S."/>
            <person name="Shank E.A."/>
            <person name="Bowers A."/>
        </authorList>
    </citation>
    <scope>NUCLEOTIDE SEQUENCE [LARGE SCALE GENOMIC DNA]</scope>
    <source>
        <strain evidence="2 3">AFS053130</strain>
    </source>
</reference>